<accession>A0AAD4D660</accession>
<keyword evidence="3" id="KW-1185">Reference proteome</keyword>
<comment type="caution">
    <text evidence="2">The sequence shown here is derived from an EMBL/GenBank/DDBJ whole genome shotgun (WGS) entry which is preliminary data.</text>
</comment>
<evidence type="ECO:0000256" key="1">
    <source>
        <dbReference type="SAM" id="Phobius"/>
    </source>
</evidence>
<gene>
    <name evidence="2" type="ORF">BGZ95_002272</name>
</gene>
<evidence type="ECO:0000313" key="3">
    <source>
        <dbReference type="Proteomes" id="UP001194580"/>
    </source>
</evidence>
<keyword evidence="1" id="KW-1133">Transmembrane helix</keyword>
<evidence type="ECO:0000313" key="2">
    <source>
        <dbReference type="EMBL" id="KAG0268888.1"/>
    </source>
</evidence>
<organism evidence="2 3">
    <name type="scientific">Linnemannia exigua</name>
    <dbReference type="NCBI Taxonomy" id="604196"/>
    <lineage>
        <taxon>Eukaryota</taxon>
        <taxon>Fungi</taxon>
        <taxon>Fungi incertae sedis</taxon>
        <taxon>Mucoromycota</taxon>
        <taxon>Mortierellomycotina</taxon>
        <taxon>Mortierellomycetes</taxon>
        <taxon>Mortierellales</taxon>
        <taxon>Mortierellaceae</taxon>
        <taxon>Linnemannia</taxon>
    </lineage>
</organism>
<feature type="non-terminal residue" evidence="2">
    <location>
        <position position="1"/>
    </location>
</feature>
<dbReference type="EMBL" id="JAAAIL010001478">
    <property type="protein sequence ID" value="KAG0268888.1"/>
    <property type="molecule type" value="Genomic_DNA"/>
</dbReference>
<dbReference type="AlphaFoldDB" id="A0AAD4D660"/>
<keyword evidence="1" id="KW-0812">Transmembrane</keyword>
<keyword evidence="1" id="KW-0472">Membrane</keyword>
<proteinExistence type="predicted"/>
<sequence length="62" mass="6394">ARGVLGGIAGFLALPIESAMGLGWLYTIWASTTVVGSTGLVVLIVKAPVCCHRAADKVLNRV</sequence>
<protein>
    <submittedName>
        <fullName evidence="2">Uncharacterized protein</fullName>
    </submittedName>
</protein>
<name>A0AAD4D660_9FUNG</name>
<reference evidence="2" key="1">
    <citation type="journal article" date="2020" name="Fungal Divers.">
        <title>Resolving the Mortierellaceae phylogeny through synthesis of multi-gene phylogenetics and phylogenomics.</title>
        <authorList>
            <person name="Vandepol N."/>
            <person name="Liber J."/>
            <person name="Desiro A."/>
            <person name="Na H."/>
            <person name="Kennedy M."/>
            <person name="Barry K."/>
            <person name="Grigoriev I.V."/>
            <person name="Miller A.N."/>
            <person name="O'Donnell K."/>
            <person name="Stajich J.E."/>
            <person name="Bonito G."/>
        </authorList>
    </citation>
    <scope>NUCLEOTIDE SEQUENCE</scope>
    <source>
        <strain evidence="2">NRRL 28262</strain>
    </source>
</reference>
<dbReference type="Proteomes" id="UP001194580">
    <property type="component" value="Unassembled WGS sequence"/>
</dbReference>
<feature type="transmembrane region" description="Helical" evidence="1">
    <location>
        <begin position="28"/>
        <end position="49"/>
    </location>
</feature>